<dbReference type="InterPro" id="IPR036390">
    <property type="entry name" value="WH_DNA-bd_sf"/>
</dbReference>
<dbReference type="Proteomes" id="UP000316242">
    <property type="component" value="Unassembled WGS sequence"/>
</dbReference>
<evidence type="ECO:0000313" key="1">
    <source>
        <dbReference type="EMBL" id="GEC11433.1"/>
    </source>
</evidence>
<accession>A0ABQ0RHX8</accession>
<dbReference type="RefSeq" id="WP_141355959.1">
    <property type="nucleotide sequence ID" value="NZ_BAAAWM010000001.1"/>
</dbReference>
<evidence type="ECO:0000313" key="2">
    <source>
        <dbReference type="Proteomes" id="UP000316242"/>
    </source>
</evidence>
<name>A0ABQ0RHX8_GLUNI</name>
<proteinExistence type="predicted"/>
<reference evidence="1 2" key="1">
    <citation type="submission" date="2019-06" db="EMBL/GenBank/DDBJ databases">
        <title>Whole genome shotgun sequence of Glutamicibacter nicotianae NBRC 14234.</title>
        <authorList>
            <person name="Hosoyama A."/>
            <person name="Uohara A."/>
            <person name="Ohji S."/>
            <person name="Ichikawa N."/>
        </authorList>
    </citation>
    <scope>NUCLEOTIDE SEQUENCE [LARGE SCALE GENOMIC DNA]</scope>
    <source>
        <strain evidence="1 2">NBRC 14234</strain>
    </source>
</reference>
<dbReference type="InterPro" id="IPR036388">
    <property type="entry name" value="WH-like_DNA-bd_sf"/>
</dbReference>
<evidence type="ECO:0008006" key="3">
    <source>
        <dbReference type="Google" id="ProtNLM"/>
    </source>
</evidence>
<organism evidence="1 2">
    <name type="scientific">Glutamicibacter nicotianae</name>
    <name type="common">Arthrobacter nicotianae</name>
    <dbReference type="NCBI Taxonomy" id="37929"/>
    <lineage>
        <taxon>Bacteria</taxon>
        <taxon>Bacillati</taxon>
        <taxon>Actinomycetota</taxon>
        <taxon>Actinomycetes</taxon>
        <taxon>Micrococcales</taxon>
        <taxon>Micrococcaceae</taxon>
        <taxon>Glutamicibacter</taxon>
    </lineage>
</organism>
<comment type="caution">
    <text evidence="1">The sequence shown here is derived from an EMBL/GenBank/DDBJ whole genome shotgun (WGS) entry which is preliminary data.</text>
</comment>
<dbReference type="Gene3D" id="1.10.10.10">
    <property type="entry name" value="Winged helix-like DNA-binding domain superfamily/Winged helix DNA-binding domain"/>
    <property type="match status" value="1"/>
</dbReference>
<keyword evidence="2" id="KW-1185">Reference proteome</keyword>
<dbReference type="SUPFAM" id="SSF46785">
    <property type="entry name" value="Winged helix' DNA-binding domain"/>
    <property type="match status" value="1"/>
</dbReference>
<dbReference type="EMBL" id="BJNE01000002">
    <property type="protein sequence ID" value="GEC11433.1"/>
    <property type="molecule type" value="Genomic_DNA"/>
</dbReference>
<sequence length="95" mass="10551">MSHALCLDNSTLQRQVTAAIKDGYLERIADPQGNVARKICLTALGAERLSDSRAQSIASLEQILGDWSCAEIEQFAKYLNRFNSSIEEYSEAKRA</sequence>
<protein>
    <recommendedName>
        <fullName evidence="3">HTH marR-type domain-containing protein</fullName>
    </recommendedName>
</protein>
<gene>
    <name evidence="1" type="ORF">ANI01nite_06360</name>
</gene>